<dbReference type="InterPro" id="IPR011006">
    <property type="entry name" value="CheY-like_superfamily"/>
</dbReference>
<accession>A0A411YES3</accession>
<evidence type="ECO:0000256" key="1">
    <source>
        <dbReference type="ARBA" id="ARBA00022553"/>
    </source>
</evidence>
<gene>
    <name evidence="8" type="ORF">ER308_09175</name>
</gene>
<feature type="domain" description="HTH luxR-type" evidence="6">
    <location>
        <begin position="157"/>
        <end position="222"/>
    </location>
</feature>
<dbReference type="InterPro" id="IPR000792">
    <property type="entry name" value="Tscrpt_reg_LuxR_C"/>
</dbReference>
<dbReference type="PROSITE" id="PS50043">
    <property type="entry name" value="HTH_LUXR_2"/>
    <property type="match status" value="1"/>
</dbReference>
<dbReference type="InterPro" id="IPR001789">
    <property type="entry name" value="Sig_transdc_resp-reg_receiver"/>
</dbReference>
<evidence type="ECO:0000259" key="7">
    <source>
        <dbReference type="PROSITE" id="PS50110"/>
    </source>
</evidence>
<dbReference type="SUPFAM" id="SSF52172">
    <property type="entry name" value="CheY-like"/>
    <property type="match status" value="1"/>
</dbReference>
<dbReference type="OrthoDB" id="9808843at2"/>
<protein>
    <submittedName>
        <fullName evidence="8">Response regulator transcription factor</fullName>
    </submittedName>
</protein>
<evidence type="ECO:0000313" key="9">
    <source>
        <dbReference type="Proteomes" id="UP000291469"/>
    </source>
</evidence>
<dbReference type="CDD" id="cd06170">
    <property type="entry name" value="LuxR_C_like"/>
    <property type="match status" value="1"/>
</dbReference>
<dbReference type="PROSITE" id="PS50110">
    <property type="entry name" value="RESPONSE_REGULATORY"/>
    <property type="match status" value="1"/>
</dbReference>
<feature type="modified residue" description="4-aspartylphosphate" evidence="5">
    <location>
        <position position="62"/>
    </location>
</feature>
<keyword evidence="3" id="KW-0238">DNA-binding</keyword>
<dbReference type="Pfam" id="PF00072">
    <property type="entry name" value="Response_reg"/>
    <property type="match status" value="1"/>
</dbReference>
<dbReference type="EMBL" id="CP036402">
    <property type="protein sequence ID" value="QBI19700.1"/>
    <property type="molecule type" value="Genomic_DNA"/>
</dbReference>
<dbReference type="InterPro" id="IPR058245">
    <property type="entry name" value="NreC/VraR/RcsB-like_REC"/>
</dbReference>
<keyword evidence="1 5" id="KW-0597">Phosphoprotein</keyword>
<keyword evidence="2" id="KW-0805">Transcription regulation</keyword>
<dbReference type="RefSeq" id="WP_131154697.1">
    <property type="nucleotide sequence ID" value="NZ_CP036402.1"/>
</dbReference>
<dbReference type="PRINTS" id="PR00038">
    <property type="entry name" value="HTHLUXR"/>
</dbReference>
<dbReference type="Proteomes" id="UP000291469">
    <property type="component" value="Chromosome"/>
</dbReference>
<organism evidence="8 9">
    <name type="scientific">Egibacter rhizosphaerae</name>
    <dbReference type="NCBI Taxonomy" id="1670831"/>
    <lineage>
        <taxon>Bacteria</taxon>
        <taxon>Bacillati</taxon>
        <taxon>Actinomycetota</taxon>
        <taxon>Nitriliruptoria</taxon>
        <taxon>Egibacterales</taxon>
        <taxon>Egibacteraceae</taxon>
        <taxon>Egibacter</taxon>
    </lineage>
</organism>
<evidence type="ECO:0000256" key="3">
    <source>
        <dbReference type="ARBA" id="ARBA00023125"/>
    </source>
</evidence>
<dbReference type="CDD" id="cd17535">
    <property type="entry name" value="REC_NarL-like"/>
    <property type="match status" value="1"/>
</dbReference>
<dbReference type="GO" id="GO:0000160">
    <property type="term" value="P:phosphorelay signal transduction system"/>
    <property type="evidence" value="ECO:0007669"/>
    <property type="project" value="InterPro"/>
</dbReference>
<reference evidence="8 9" key="1">
    <citation type="submission" date="2019-01" db="EMBL/GenBank/DDBJ databases">
        <title>Egibacter rhizosphaerae EGI 80759T.</title>
        <authorList>
            <person name="Chen D.-D."/>
            <person name="Tian Y."/>
            <person name="Jiao J.-Y."/>
            <person name="Zhang X.-T."/>
            <person name="Zhang Y.-G."/>
            <person name="Zhang Y."/>
            <person name="Xiao M."/>
            <person name="Shu W.-S."/>
            <person name="Li W.-J."/>
        </authorList>
    </citation>
    <scope>NUCLEOTIDE SEQUENCE [LARGE SCALE GENOMIC DNA]</scope>
    <source>
        <strain evidence="8 9">EGI 80759</strain>
    </source>
</reference>
<dbReference type="SMART" id="SM00421">
    <property type="entry name" value="HTH_LUXR"/>
    <property type="match status" value="1"/>
</dbReference>
<proteinExistence type="predicted"/>
<dbReference type="InterPro" id="IPR039420">
    <property type="entry name" value="WalR-like"/>
</dbReference>
<dbReference type="Pfam" id="PF00196">
    <property type="entry name" value="GerE"/>
    <property type="match status" value="1"/>
</dbReference>
<name>A0A411YES3_9ACTN</name>
<keyword evidence="4" id="KW-0804">Transcription</keyword>
<dbReference type="PANTHER" id="PTHR43214">
    <property type="entry name" value="TWO-COMPONENT RESPONSE REGULATOR"/>
    <property type="match status" value="1"/>
</dbReference>
<dbReference type="PROSITE" id="PS00622">
    <property type="entry name" value="HTH_LUXR_1"/>
    <property type="match status" value="1"/>
</dbReference>
<dbReference type="SUPFAM" id="SSF46894">
    <property type="entry name" value="C-terminal effector domain of the bipartite response regulators"/>
    <property type="match status" value="1"/>
</dbReference>
<evidence type="ECO:0000256" key="5">
    <source>
        <dbReference type="PROSITE-ProRule" id="PRU00169"/>
    </source>
</evidence>
<dbReference type="AlphaFoldDB" id="A0A411YES3"/>
<dbReference type="InterPro" id="IPR016032">
    <property type="entry name" value="Sig_transdc_resp-reg_C-effctor"/>
</dbReference>
<evidence type="ECO:0000313" key="8">
    <source>
        <dbReference type="EMBL" id="QBI19700.1"/>
    </source>
</evidence>
<dbReference type="Gene3D" id="3.40.50.2300">
    <property type="match status" value="1"/>
</dbReference>
<dbReference type="SMART" id="SM00448">
    <property type="entry name" value="REC"/>
    <property type="match status" value="1"/>
</dbReference>
<feature type="domain" description="Response regulatory" evidence="7">
    <location>
        <begin position="6"/>
        <end position="129"/>
    </location>
</feature>
<dbReference type="KEGG" id="erz:ER308_09175"/>
<sequence>MTDPIRTVLVDDQYVVRAGFRAILESADPDGGDPIEVVGEAGDGDHGVRTARREQADVVLMDIRMPGTDGLEATRRLAGPDVEDPINVLVVTTFDLDEYVFQALRAGAAGFLLKDLEPEALVQAVRVVARGEGLVAPAVTRRLIEEFARSAAPPSENPPGLEKLTEREHEIVALVAQGLSNHEIADHLFLGAATVKTHVGNVLLKLGLRDRVQAVVYAYEHGIVTPGGVDPRR</sequence>
<keyword evidence="9" id="KW-1185">Reference proteome</keyword>
<evidence type="ECO:0000256" key="4">
    <source>
        <dbReference type="ARBA" id="ARBA00023163"/>
    </source>
</evidence>
<dbReference type="PANTHER" id="PTHR43214:SF24">
    <property type="entry name" value="TRANSCRIPTIONAL REGULATORY PROTEIN NARL-RELATED"/>
    <property type="match status" value="1"/>
</dbReference>
<evidence type="ECO:0000256" key="2">
    <source>
        <dbReference type="ARBA" id="ARBA00023015"/>
    </source>
</evidence>
<evidence type="ECO:0000259" key="6">
    <source>
        <dbReference type="PROSITE" id="PS50043"/>
    </source>
</evidence>
<dbReference type="GO" id="GO:0003677">
    <property type="term" value="F:DNA binding"/>
    <property type="evidence" value="ECO:0007669"/>
    <property type="project" value="UniProtKB-KW"/>
</dbReference>
<dbReference type="GO" id="GO:0006355">
    <property type="term" value="P:regulation of DNA-templated transcription"/>
    <property type="evidence" value="ECO:0007669"/>
    <property type="project" value="InterPro"/>
</dbReference>